<reference evidence="3" key="1">
    <citation type="submission" date="2022-11" db="UniProtKB">
        <authorList>
            <consortium name="WormBaseParasite"/>
        </authorList>
    </citation>
    <scope>IDENTIFICATION</scope>
</reference>
<dbReference type="PROSITE" id="PS50878">
    <property type="entry name" value="RT_POL"/>
    <property type="match status" value="1"/>
</dbReference>
<accession>A0A914VIK5</accession>
<sequence>MKIFERIIDSRIRTIVQLSVNQCGFVKRCGTIGAIHAARLLFERHQEKAKQLHTAFLDLEKAFDRVPHSLIWYSLRKRSVPEELVRWVQLLYQCPESRVRSASGLSQPFPITIGVHQGSALSLLLFVIVMDVTTLDLQKPVPWTLLYAEDVFLASDDREELQRQVQAWKDRLAHFGLR</sequence>
<dbReference type="SUPFAM" id="SSF56672">
    <property type="entry name" value="DNA/RNA polymerases"/>
    <property type="match status" value="1"/>
</dbReference>
<keyword evidence="2" id="KW-1185">Reference proteome</keyword>
<evidence type="ECO:0000313" key="3">
    <source>
        <dbReference type="WBParaSite" id="PSAMB.scaffold1949size26476.g15641.t1"/>
    </source>
</evidence>
<dbReference type="InterPro" id="IPR043502">
    <property type="entry name" value="DNA/RNA_pol_sf"/>
</dbReference>
<name>A0A914VIK5_9BILA</name>
<dbReference type="Pfam" id="PF00078">
    <property type="entry name" value="RVT_1"/>
    <property type="match status" value="1"/>
</dbReference>
<dbReference type="AlphaFoldDB" id="A0A914VIK5"/>
<organism evidence="2 3">
    <name type="scientific">Plectus sambesii</name>
    <dbReference type="NCBI Taxonomy" id="2011161"/>
    <lineage>
        <taxon>Eukaryota</taxon>
        <taxon>Metazoa</taxon>
        <taxon>Ecdysozoa</taxon>
        <taxon>Nematoda</taxon>
        <taxon>Chromadorea</taxon>
        <taxon>Plectida</taxon>
        <taxon>Plectina</taxon>
        <taxon>Plectoidea</taxon>
        <taxon>Plectidae</taxon>
        <taxon>Plectus</taxon>
    </lineage>
</organism>
<protein>
    <submittedName>
        <fullName evidence="3">Reverse transcriptase domain-containing protein</fullName>
    </submittedName>
</protein>
<dbReference type="InterPro" id="IPR000477">
    <property type="entry name" value="RT_dom"/>
</dbReference>
<evidence type="ECO:0000313" key="2">
    <source>
        <dbReference type="Proteomes" id="UP000887566"/>
    </source>
</evidence>
<dbReference type="PANTHER" id="PTHR19446">
    <property type="entry name" value="REVERSE TRANSCRIPTASES"/>
    <property type="match status" value="1"/>
</dbReference>
<feature type="domain" description="Reverse transcriptase" evidence="1">
    <location>
        <begin position="1"/>
        <end position="178"/>
    </location>
</feature>
<dbReference type="WBParaSite" id="PSAMB.scaffold1949size26476.g15641.t1">
    <property type="protein sequence ID" value="PSAMB.scaffold1949size26476.g15641.t1"/>
    <property type="gene ID" value="PSAMB.scaffold1949size26476.g15641"/>
</dbReference>
<evidence type="ECO:0000259" key="1">
    <source>
        <dbReference type="PROSITE" id="PS50878"/>
    </source>
</evidence>
<proteinExistence type="predicted"/>
<dbReference type="CDD" id="cd01650">
    <property type="entry name" value="RT_nLTR_like"/>
    <property type="match status" value="1"/>
</dbReference>
<dbReference type="Proteomes" id="UP000887566">
    <property type="component" value="Unplaced"/>
</dbReference>